<reference evidence="10 11" key="1">
    <citation type="journal article" date="2014" name="Genome Biol. Evol.">
        <title>Acetic acid bacteria genomes reveal functional traits for adaptation to life in insect guts.</title>
        <authorList>
            <person name="Chouaia B."/>
            <person name="Gaiarsa S."/>
            <person name="Crotti E."/>
            <person name="Comandatore F."/>
            <person name="Degli Esposti M."/>
            <person name="Ricci I."/>
            <person name="Alma A."/>
            <person name="Favia G."/>
            <person name="Bandi C."/>
            <person name="Daffonchio D."/>
        </authorList>
    </citation>
    <scope>NUCLEOTIDE SEQUENCE [LARGE SCALE GENOMIC DNA]</scope>
    <source>
        <strain evidence="11">AM169</strain>
    </source>
</reference>
<dbReference type="Pfam" id="PF00171">
    <property type="entry name" value="Aldedh"/>
    <property type="match status" value="1"/>
</dbReference>
<protein>
    <recommendedName>
        <fullName evidence="7">Gamma-glutamyl phosphate reductase</fullName>
        <shortName evidence="7">GPR</shortName>
        <ecNumber evidence="7">1.2.1.41</ecNumber>
    </recommendedName>
    <alternativeName>
        <fullName evidence="7">Glutamate-5-semialdehyde dehydrogenase</fullName>
    </alternativeName>
    <alternativeName>
        <fullName evidence="7">Glutamyl-gamma-semialdehyde dehydrogenase</fullName>
        <shortName evidence="7">GSA dehydrogenase</shortName>
    </alternativeName>
</protein>
<organism evidence="10 11">
    <name type="scientific">Parasaccharibacter apium</name>
    <dbReference type="NCBI Taxonomy" id="1510841"/>
    <lineage>
        <taxon>Bacteria</taxon>
        <taxon>Pseudomonadati</taxon>
        <taxon>Pseudomonadota</taxon>
        <taxon>Alphaproteobacteria</taxon>
        <taxon>Acetobacterales</taxon>
        <taxon>Acetobacteraceae</taxon>
        <taxon>Parasaccharibacter</taxon>
    </lineage>
</organism>
<dbReference type="UniPathway" id="UPA00098">
    <property type="reaction ID" value="UER00360"/>
</dbReference>
<sequence>MGMAGFCRSDLAMPVQIGTMGLVMDGADHPAAGGRAGGNGGERPMPTGTQTDAHVPPMHVLARRAREAAGILAVCPAGQRTAALRHVAAGLRDGTETLLAANRRDLEQASLSPFFQERLTLTAERLEGVARSVDALAGMEDPVGQVLAAWQQPNGLKLRRVATPLGVLGMIHEGRPTVGVDAAILAIRSGNALLLRGGPESFHSTQALHHVIQQGLARAGLPEDAVLMVPDAGPEHVGDMLRAAGLIDVTVVRGGRALVERVQAEARMPVLAHAAGLCHSYVHAAADHELARRVVRNARLRRPGICGATETLLIDAAIARGLLPQLVADLAAEDCTFRADEAARSILPELPAATEEDFATEWLDKVLNISVVAGVDAALAHIVRFSSRHTEAILTEDEAVAQYFMQRVPSAIVMWNTSTQFSDGGEFGLGGEIGIMSGRLPPRGPVGPAQLMTWRYEVHGTGQLRP</sequence>
<evidence type="ECO:0000256" key="8">
    <source>
        <dbReference type="SAM" id="MobiDB-lite"/>
    </source>
</evidence>
<proteinExistence type="inferred from homology"/>
<evidence type="ECO:0000256" key="5">
    <source>
        <dbReference type="ARBA" id="ARBA00023002"/>
    </source>
</evidence>
<gene>
    <name evidence="7" type="primary">proA</name>
    <name evidence="10" type="ORF">SACS_1535</name>
</gene>
<evidence type="ECO:0000313" key="10">
    <source>
        <dbReference type="EMBL" id="CDG34273.1"/>
    </source>
</evidence>
<evidence type="ECO:0000259" key="9">
    <source>
        <dbReference type="Pfam" id="PF00171"/>
    </source>
</evidence>
<comment type="similarity">
    <text evidence="7">Belongs to the gamma-glutamyl phosphate reductase family.</text>
</comment>
<dbReference type="InterPro" id="IPR016161">
    <property type="entry name" value="Ald_DH/histidinol_DH"/>
</dbReference>
<dbReference type="Gene3D" id="3.40.605.10">
    <property type="entry name" value="Aldehyde Dehydrogenase, Chain A, domain 1"/>
    <property type="match status" value="1"/>
</dbReference>
<dbReference type="InterPro" id="IPR020593">
    <property type="entry name" value="G-glutamylP_reductase_CS"/>
</dbReference>
<evidence type="ECO:0000256" key="3">
    <source>
        <dbReference type="ARBA" id="ARBA00022650"/>
    </source>
</evidence>
<dbReference type="InterPro" id="IPR016163">
    <property type="entry name" value="Ald_DH_C"/>
</dbReference>
<dbReference type="SUPFAM" id="SSF53720">
    <property type="entry name" value="ALDH-like"/>
    <property type="match status" value="1"/>
</dbReference>
<comment type="catalytic activity">
    <reaction evidence="6 7">
        <text>L-glutamate 5-semialdehyde + phosphate + NADP(+) = L-glutamyl 5-phosphate + NADPH + H(+)</text>
        <dbReference type="Rhea" id="RHEA:19541"/>
        <dbReference type="ChEBI" id="CHEBI:15378"/>
        <dbReference type="ChEBI" id="CHEBI:43474"/>
        <dbReference type="ChEBI" id="CHEBI:57783"/>
        <dbReference type="ChEBI" id="CHEBI:58066"/>
        <dbReference type="ChEBI" id="CHEBI:58274"/>
        <dbReference type="ChEBI" id="CHEBI:58349"/>
        <dbReference type="EC" id="1.2.1.41"/>
    </reaction>
</comment>
<dbReference type="Proteomes" id="UP000027590">
    <property type="component" value="Unassembled WGS sequence"/>
</dbReference>
<dbReference type="PROSITE" id="PS01223">
    <property type="entry name" value="PROA"/>
    <property type="match status" value="1"/>
</dbReference>
<feature type="region of interest" description="Disordered" evidence="8">
    <location>
        <begin position="26"/>
        <end position="54"/>
    </location>
</feature>
<evidence type="ECO:0000313" key="11">
    <source>
        <dbReference type="Proteomes" id="UP000027590"/>
    </source>
</evidence>
<comment type="subcellular location">
    <subcellularLocation>
        <location evidence="7">Cytoplasm</location>
    </subcellularLocation>
</comment>
<dbReference type="GO" id="GO:0004350">
    <property type="term" value="F:glutamate-5-semialdehyde dehydrogenase activity"/>
    <property type="evidence" value="ECO:0007669"/>
    <property type="project" value="UniProtKB-UniRule"/>
</dbReference>
<keyword evidence="2 7" id="KW-0028">Amino-acid biosynthesis</keyword>
<evidence type="ECO:0000256" key="7">
    <source>
        <dbReference type="HAMAP-Rule" id="MF_00412"/>
    </source>
</evidence>
<evidence type="ECO:0000256" key="2">
    <source>
        <dbReference type="ARBA" id="ARBA00022605"/>
    </source>
</evidence>
<name>A0A7U7G6Z7_9PROT</name>
<evidence type="ECO:0000256" key="4">
    <source>
        <dbReference type="ARBA" id="ARBA00022857"/>
    </source>
</evidence>
<accession>A0A7U7G6Z7</accession>
<dbReference type="HAMAP" id="MF_00412">
    <property type="entry name" value="ProA"/>
    <property type="match status" value="1"/>
</dbReference>
<dbReference type="InterPro" id="IPR016162">
    <property type="entry name" value="Ald_DH_N"/>
</dbReference>
<keyword evidence="4 7" id="KW-0521">NADP</keyword>
<dbReference type="NCBIfam" id="TIGR00407">
    <property type="entry name" value="proA"/>
    <property type="match status" value="1"/>
</dbReference>
<dbReference type="InterPro" id="IPR000965">
    <property type="entry name" value="GPR_dom"/>
</dbReference>
<dbReference type="InterPro" id="IPR015590">
    <property type="entry name" value="Aldehyde_DH_dom"/>
</dbReference>
<evidence type="ECO:0000256" key="6">
    <source>
        <dbReference type="ARBA" id="ARBA00049024"/>
    </source>
</evidence>
<keyword evidence="3 7" id="KW-0641">Proline biosynthesis</keyword>
<dbReference type="GO" id="GO:0055129">
    <property type="term" value="P:L-proline biosynthetic process"/>
    <property type="evidence" value="ECO:0007669"/>
    <property type="project" value="UniProtKB-UniRule"/>
</dbReference>
<dbReference type="PANTHER" id="PTHR11063:SF8">
    <property type="entry name" value="DELTA-1-PYRROLINE-5-CARBOXYLATE SYNTHASE"/>
    <property type="match status" value="1"/>
</dbReference>
<reference evidence="10 11" key="2">
    <citation type="journal article" date="2014" name="PLoS ONE">
        <title>Evolution of mitochondria reconstructed from the energy metabolism of living bacteria.</title>
        <authorList>
            <person name="Degli Esposti M."/>
            <person name="Chouaia B."/>
            <person name="Comandatore F."/>
            <person name="Crotti E."/>
            <person name="Sassera D."/>
            <person name="Lievens P.M."/>
            <person name="Daffonchio D."/>
            <person name="Bandi C."/>
        </authorList>
    </citation>
    <scope>NUCLEOTIDE SEQUENCE [LARGE SCALE GENOMIC DNA]</scope>
    <source>
        <strain evidence="11">AM169</strain>
    </source>
</reference>
<comment type="caution">
    <text evidence="10">The sequence shown here is derived from an EMBL/GenBank/DDBJ whole genome shotgun (WGS) entry which is preliminary data.</text>
</comment>
<keyword evidence="5 7" id="KW-0560">Oxidoreductase</keyword>
<dbReference type="NCBIfam" id="NF001221">
    <property type="entry name" value="PRK00197.1"/>
    <property type="match status" value="1"/>
</dbReference>
<dbReference type="CDD" id="cd07079">
    <property type="entry name" value="ALDH_F18-19_ProA-GPR"/>
    <property type="match status" value="1"/>
</dbReference>
<dbReference type="Gene3D" id="3.40.309.10">
    <property type="entry name" value="Aldehyde Dehydrogenase, Chain A, domain 2"/>
    <property type="match status" value="1"/>
</dbReference>
<dbReference type="AlphaFoldDB" id="A0A7U7G6Z7"/>
<dbReference type="GO" id="GO:0005737">
    <property type="term" value="C:cytoplasm"/>
    <property type="evidence" value="ECO:0007669"/>
    <property type="project" value="UniProtKB-SubCell"/>
</dbReference>
<feature type="domain" description="Aldehyde dehydrogenase" evidence="9">
    <location>
        <begin position="61"/>
        <end position="330"/>
    </location>
</feature>
<keyword evidence="7" id="KW-0963">Cytoplasm</keyword>
<evidence type="ECO:0000256" key="1">
    <source>
        <dbReference type="ARBA" id="ARBA00004985"/>
    </source>
</evidence>
<dbReference type="PIRSF" id="PIRSF000151">
    <property type="entry name" value="GPR"/>
    <property type="match status" value="1"/>
</dbReference>
<dbReference type="PANTHER" id="PTHR11063">
    <property type="entry name" value="GLUTAMATE SEMIALDEHYDE DEHYDROGENASE"/>
    <property type="match status" value="1"/>
</dbReference>
<dbReference type="EMBL" id="CBLY010000006">
    <property type="protein sequence ID" value="CDG34273.1"/>
    <property type="molecule type" value="Genomic_DNA"/>
</dbReference>
<comment type="function">
    <text evidence="7">Catalyzes the NADPH-dependent reduction of L-glutamate 5-phosphate into L-glutamate 5-semialdehyde and phosphate. The product spontaneously undergoes cyclization to form 1-pyrroline-5-carboxylate.</text>
</comment>
<dbReference type="InterPro" id="IPR012134">
    <property type="entry name" value="Glu-5-SA_DH"/>
</dbReference>
<dbReference type="GO" id="GO:0050661">
    <property type="term" value="F:NADP binding"/>
    <property type="evidence" value="ECO:0007669"/>
    <property type="project" value="InterPro"/>
</dbReference>
<dbReference type="EC" id="1.2.1.41" evidence="7"/>
<comment type="pathway">
    <text evidence="1 7">Amino-acid biosynthesis; L-proline biosynthesis; L-glutamate 5-semialdehyde from L-glutamate: step 2/2.</text>
</comment>